<dbReference type="EMBL" id="QOVM01000001">
    <property type="protein sequence ID" value="RXG24785.1"/>
    <property type="molecule type" value="Genomic_DNA"/>
</dbReference>
<protein>
    <submittedName>
        <fullName evidence="3">ABC-type Fe3+-hydroxamate transport system substrate-binding protein</fullName>
    </submittedName>
</protein>
<dbReference type="PANTHER" id="PTHR30535:SF35">
    <property type="entry name" value="PERIPLASMIC BINDING PROTEIN"/>
    <property type="match status" value="1"/>
</dbReference>
<dbReference type="OrthoDB" id="9816357at2"/>
<evidence type="ECO:0000259" key="2">
    <source>
        <dbReference type="PROSITE" id="PS50983"/>
    </source>
</evidence>
<accession>A0A4Q0PDB1</accession>
<reference evidence="3 4" key="1">
    <citation type="submission" date="2018-07" db="EMBL/GenBank/DDBJ databases">
        <title>Leeuwenhoekiella genomics.</title>
        <authorList>
            <person name="Tahon G."/>
            <person name="Willems A."/>
        </authorList>
    </citation>
    <scope>NUCLEOTIDE SEQUENCE [LARGE SCALE GENOMIC DNA]</scope>
    <source>
        <strain evidence="3 4">LMG 22550</strain>
    </source>
</reference>
<comment type="caution">
    <text evidence="3">The sequence shown here is derived from an EMBL/GenBank/DDBJ whole genome shotgun (WGS) entry which is preliminary data.</text>
</comment>
<gene>
    <name evidence="3" type="ORF">DSM00_581</name>
</gene>
<dbReference type="InterPro" id="IPR050902">
    <property type="entry name" value="ABC_Transporter_SBP"/>
</dbReference>
<dbReference type="InterPro" id="IPR002491">
    <property type="entry name" value="ABC_transptr_periplasmic_BD"/>
</dbReference>
<dbReference type="Gene3D" id="3.40.50.1980">
    <property type="entry name" value="Nitrogenase molybdenum iron protein domain"/>
    <property type="match status" value="2"/>
</dbReference>
<evidence type="ECO:0000313" key="4">
    <source>
        <dbReference type="Proteomes" id="UP000289238"/>
    </source>
</evidence>
<dbReference type="NCBIfam" id="NF038402">
    <property type="entry name" value="TroA_like"/>
    <property type="match status" value="1"/>
</dbReference>
<evidence type="ECO:0000313" key="3">
    <source>
        <dbReference type="EMBL" id="RXG24785.1"/>
    </source>
</evidence>
<proteinExistence type="predicted"/>
<dbReference type="PROSITE" id="PS50983">
    <property type="entry name" value="FE_B12_PBP"/>
    <property type="match status" value="1"/>
</dbReference>
<keyword evidence="4" id="KW-1185">Reference proteome</keyword>
<keyword evidence="1" id="KW-0732">Signal</keyword>
<organism evidence="3 4">
    <name type="scientific">Leeuwenhoekiella aequorea</name>
    <dbReference type="NCBI Taxonomy" id="283736"/>
    <lineage>
        <taxon>Bacteria</taxon>
        <taxon>Pseudomonadati</taxon>
        <taxon>Bacteroidota</taxon>
        <taxon>Flavobacteriia</taxon>
        <taxon>Flavobacteriales</taxon>
        <taxon>Flavobacteriaceae</taxon>
        <taxon>Leeuwenhoekiella</taxon>
    </lineage>
</organism>
<dbReference type="RefSeq" id="WP_128756501.1">
    <property type="nucleotide sequence ID" value="NZ_QOVM01000001.1"/>
</dbReference>
<dbReference type="AlphaFoldDB" id="A0A4Q0PDB1"/>
<feature type="domain" description="Fe/B12 periplasmic-binding" evidence="2">
    <location>
        <begin position="17"/>
        <end position="259"/>
    </location>
</feature>
<evidence type="ECO:0000256" key="1">
    <source>
        <dbReference type="ARBA" id="ARBA00022729"/>
    </source>
</evidence>
<name>A0A4Q0PDB1_9FLAO</name>
<dbReference type="Pfam" id="PF01497">
    <property type="entry name" value="Peripla_BP_2"/>
    <property type="match status" value="1"/>
</dbReference>
<dbReference type="PANTHER" id="PTHR30535">
    <property type="entry name" value="VITAMIN B12-BINDING PROTEIN"/>
    <property type="match status" value="1"/>
</dbReference>
<dbReference type="Proteomes" id="UP000289238">
    <property type="component" value="Unassembled WGS sequence"/>
</dbReference>
<dbReference type="SUPFAM" id="SSF53807">
    <property type="entry name" value="Helical backbone' metal receptor"/>
    <property type="match status" value="1"/>
</dbReference>
<dbReference type="InterPro" id="IPR054828">
    <property type="entry name" value="Vit_B12_bind_prot"/>
</dbReference>
<sequence>MYDQLGRNVSITNPINRVVCLVPSLSELLIDLGLDSKLVGVTKFCVHPQDLRGRKVVVGGTKSIHLDKIAALNPDLIIANKEENSQEIVASCASLAPVYVSDINNFDEFEIFLKDLGILFNIKDRTDALMRNFQNRLDNFRSKYKSLPRRKVAYLIWKNPLMAAGGDNFINVILNELHLNNIFENKAGRYPEVTESELNDADFIFLSSEPFPFSEKHIQEFKDVTNTKILLVDGEFFSWYGSRLLLAFDYFDLLLNDLK</sequence>